<gene>
    <name evidence="4" type="ORF">HNR61_002117</name>
</gene>
<accession>A0A7W3QKG5</accession>
<feature type="region of interest" description="Disordered" evidence="1">
    <location>
        <begin position="37"/>
        <end position="57"/>
    </location>
</feature>
<dbReference type="RefSeq" id="WP_182842909.1">
    <property type="nucleotide sequence ID" value="NZ_BAAALP010000002.1"/>
</dbReference>
<feature type="transmembrane region" description="Helical" evidence="2">
    <location>
        <begin position="681"/>
        <end position="702"/>
    </location>
</feature>
<organism evidence="4 5">
    <name type="scientific">Actinomadura namibiensis</name>
    <dbReference type="NCBI Taxonomy" id="182080"/>
    <lineage>
        <taxon>Bacteria</taxon>
        <taxon>Bacillati</taxon>
        <taxon>Actinomycetota</taxon>
        <taxon>Actinomycetes</taxon>
        <taxon>Streptosporangiales</taxon>
        <taxon>Thermomonosporaceae</taxon>
        <taxon>Actinomadura</taxon>
    </lineage>
</organism>
<proteinExistence type="predicted"/>
<keyword evidence="2" id="KW-0812">Transmembrane</keyword>
<feature type="chain" id="PRO_5031232639" evidence="3">
    <location>
        <begin position="29"/>
        <end position="798"/>
    </location>
</feature>
<keyword evidence="5" id="KW-1185">Reference proteome</keyword>
<dbReference type="Proteomes" id="UP000572680">
    <property type="component" value="Unassembled WGS sequence"/>
</dbReference>
<dbReference type="Pfam" id="PF19516">
    <property type="entry name" value="DUF6049"/>
    <property type="match status" value="1"/>
</dbReference>
<comment type="caution">
    <text evidence="4">The sequence shown here is derived from an EMBL/GenBank/DDBJ whole genome shotgun (WGS) entry which is preliminary data.</text>
</comment>
<dbReference type="InterPro" id="IPR046112">
    <property type="entry name" value="DUF6049"/>
</dbReference>
<dbReference type="EMBL" id="JACJIA010000002">
    <property type="protein sequence ID" value="MBA8950504.1"/>
    <property type="molecule type" value="Genomic_DNA"/>
</dbReference>
<evidence type="ECO:0000256" key="1">
    <source>
        <dbReference type="SAM" id="MobiDB-lite"/>
    </source>
</evidence>
<dbReference type="AlphaFoldDB" id="A0A7W3QKG5"/>
<evidence type="ECO:0000313" key="5">
    <source>
        <dbReference type="Proteomes" id="UP000572680"/>
    </source>
</evidence>
<name>A0A7W3QKG5_ACTNM</name>
<feature type="compositionally biased region" description="Low complexity" evidence="1">
    <location>
        <begin position="760"/>
        <end position="772"/>
    </location>
</feature>
<feature type="signal peptide" evidence="3">
    <location>
        <begin position="1"/>
        <end position="28"/>
    </location>
</feature>
<protein>
    <submittedName>
        <fullName evidence="4">Uncharacterized protein</fullName>
    </submittedName>
</protein>
<keyword evidence="3" id="KW-0732">Signal</keyword>
<evidence type="ECO:0000256" key="3">
    <source>
        <dbReference type="SAM" id="SignalP"/>
    </source>
</evidence>
<reference evidence="4 5" key="1">
    <citation type="submission" date="2020-08" db="EMBL/GenBank/DDBJ databases">
        <title>Genomic Encyclopedia of Type Strains, Phase IV (KMG-IV): sequencing the most valuable type-strain genomes for metagenomic binning, comparative biology and taxonomic classification.</title>
        <authorList>
            <person name="Goeker M."/>
        </authorList>
    </citation>
    <scope>NUCLEOTIDE SEQUENCE [LARGE SCALE GENOMIC DNA]</scope>
    <source>
        <strain evidence="4 5">DSM 44197</strain>
    </source>
</reference>
<feature type="compositionally biased region" description="Low complexity" evidence="1">
    <location>
        <begin position="37"/>
        <end position="53"/>
    </location>
</feature>
<sequence>MRRVERAAALAALLPCLLAGLTPRTASAAPVAAPASPEAVPEAAPGAAPGTAPQRGRQQVGLVLTDVTPLVKPNSRITVKGSVTNRSGQPMPGLTVRLRYSAGKVGSRSQLDQYASAPPANLPGVAEKSVRRLPQAEAPDGTQNWQSSLDPKVMGLKQFGVYPIGVEVVNAAQQVVAGITTFVTYDPPGQEAQRVKIGWVWPLAGRMHRANDQTFVSEQLNRDLAVDGRLPALVNAPAKNTKVPVTWAVDPALLDDLETVGTSDHRVKAPLADEKTAARKPKNPAALTWLNSLKDGVRRNPYFTLPYADPDVVALTRHLLTDQLEPAYRNTDVAARVLGKQPDVQYAWPAAGVAGPGSLNVMAQYGLKNPNGAFVLSERMFAPQNITTNALTTVRTKQGNKPVLTYDEKLNDIVSANVRAPGAAVLAQQRFIAETAMIALEAPSAPNRSLVVAPNRVWNPTPEFARKLLEYSGNAPWLKPASLADLRKARPQPRAYQNYPDEFERYELGDTYLGEVRAIGRRARGLHAIMKSKTPVSYERALLRMQSASWRGHSALARRTREELADELARDMDKVRVITPGAAMGGREGRIPITIVNDFAKDQRVEFLLSVTSENTFKFKVGEPEGGWRPRDLDGGEKETVWVPVQALGNGTHKLRITLLSADGKRRFGDPMTIAIRTTGYARTALLITGGGLAVLFVGVGVRAIRARRRRKAEAAGDGSTGMGPTATGPLEPGTPGAGSAGFWPSEPAGTPGASGNGSSGPAAEPDAAAPVPGSPNGDSATGPPGPRGGRHRGGDGG</sequence>
<keyword evidence="2" id="KW-1133">Transmembrane helix</keyword>
<evidence type="ECO:0000256" key="2">
    <source>
        <dbReference type="SAM" id="Phobius"/>
    </source>
</evidence>
<evidence type="ECO:0000313" key="4">
    <source>
        <dbReference type="EMBL" id="MBA8950504.1"/>
    </source>
</evidence>
<feature type="region of interest" description="Disordered" evidence="1">
    <location>
        <begin position="710"/>
        <end position="798"/>
    </location>
</feature>
<keyword evidence="2" id="KW-0472">Membrane</keyword>